<dbReference type="Proteomes" id="UP000006671">
    <property type="component" value="Unassembled WGS sequence"/>
</dbReference>
<keyword evidence="1" id="KW-0175">Coiled coil</keyword>
<feature type="compositionally biased region" description="Basic and acidic residues" evidence="2">
    <location>
        <begin position="169"/>
        <end position="178"/>
    </location>
</feature>
<dbReference type="AlphaFoldDB" id="D2VJ93"/>
<accession>D2VJ93</accession>
<feature type="coiled-coil region" evidence="1">
    <location>
        <begin position="253"/>
        <end position="301"/>
    </location>
</feature>
<dbReference type="OrthoDB" id="10538656at2759"/>
<dbReference type="RefSeq" id="XP_002675986.1">
    <property type="nucleotide sequence ID" value="XM_002675940.1"/>
</dbReference>
<evidence type="ECO:0000313" key="3">
    <source>
        <dbReference type="EMBL" id="EFC43242.1"/>
    </source>
</evidence>
<feature type="compositionally biased region" description="Low complexity" evidence="2">
    <location>
        <begin position="117"/>
        <end position="142"/>
    </location>
</feature>
<dbReference type="VEuPathDB" id="AmoebaDB:NAEGRDRAFT_80169"/>
<dbReference type="GeneID" id="8853216"/>
<keyword evidence="4" id="KW-1185">Reference proteome</keyword>
<feature type="region of interest" description="Disordered" evidence="2">
    <location>
        <begin position="48"/>
        <end position="98"/>
    </location>
</feature>
<reference evidence="3 4" key="1">
    <citation type="journal article" date="2010" name="Cell">
        <title>The genome of Naegleria gruberi illuminates early eukaryotic versatility.</title>
        <authorList>
            <person name="Fritz-Laylin L.K."/>
            <person name="Prochnik S.E."/>
            <person name="Ginger M.L."/>
            <person name="Dacks J.B."/>
            <person name="Carpenter M.L."/>
            <person name="Field M.C."/>
            <person name="Kuo A."/>
            <person name="Paredez A."/>
            <person name="Chapman J."/>
            <person name="Pham J."/>
            <person name="Shu S."/>
            <person name="Neupane R."/>
            <person name="Cipriano M."/>
            <person name="Mancuso J."/>
            <person name="Tu H."/>
            <person name="Salamov A."/>
            <person name="Lindquist E."/>
            <person name="Shapiro H."/>
            <person name="Lucas S."/>
            <person name="Grigoriev I.V."/>
            <person name="Cande W.Z."/>
            <person name="Fulton C."/>
            <person name="Rokhsar D.S."/>
            <person name="Dawson S.C."/>
        </authorList>
    </citation>
    <scope>NUCLEOTIDE SEQUENCE [LARGE SCALE GENOMIC DNA]</scope>
    <source>
        <strain evidence="3 4">NEG-M</strain>
    </source>
</reference>
<evidence type="ECO:0000256" key="1">
    <source>
        <dbReference type="SAM" id="Coils"/>
    </source>
</evidence>
<feature type="region of interest" description="Disordered" evidence="2">
    <location>
        <begin position="115"/>
        <end position="184"/>
    </location>
</feature>
<evidence type="ECO:0000256" key="2">
    <source>
        <dbReference type="SAM" id="MobiDB-lite"/>
    </source>
</evidence>
<sequence length="545" mass="61323">MIKTNSTTSNSTTTTNVNKPVFTIPASFLAETSLSSLAKSAFVQEKKNQVNNKKTLPMNKSTSTSTNNKTNNNTTSSHNQYTTTTTNNNNNTSTSSFAAKKPTGLHLISLEEKLQMSSSTTTSNNASTTVKSPQTTTSTKTKNTPKKKKQTKETAVPQIALEKSPSTPKDLKGKHNSDQEVFSDCEELEDRATVILLSARSKYSTTLTSPRSSLSLASSTSSDDCSSEAYQSAQKAKLASLDEEEEYQAKTSNVKLKKSNQKLKKRVQTLTEEHNAALEQLSKLQEELVSLKTNFEKQLEESKTSSTKKIDILIDRTQHFKAKMKKTREELDQIEVSVITPLRQSLEKKSAEFEAIIESMKTQLKEQHDHDEISWKRILNEKELDFATKLELVQKEQQTALQTELSLRSDLEKIVQARTEEVTSLKETFKTIQQLLETKKIEEQDLLKKSTSREEELLNLLHQKELENQRIMQENAMLKKQVESLSKAIPKSVEVAEWKQQLAIPQRVEVDKSAPASLSVWRQMHGNSRTNNALRGTLANFLNKC</sequence>
<gene>
    <name evidence="3" type="ORF">NAEGRDRAFT_80169</name>
</gene>
<dbReference type="KEGG" id="ngr:NAEGRDRAFT_80169"/>
<name>D2VJ93_NAEGR</name>
<proteinExistence type="predicted"/>
<feature type="coiled-coil region" evidence="1">
    <location>
        <begin position="454"/>
        <end position="488"/>
    </location>
</feature>
<evidence type="ECO:0000313" key="4">
    <source>
        <dbReference type="Proteomes" id="UP000006671"/>
    </source>
</evidence>
<dbReference type="EMBL" id="GG738875">
    <property type="protein sequence ID" value="EFC43242.1"/>
    <property type="molecule type" value="Genomic_DNA"/>
</dbReference>
<dbReference type="InParanoid" id="D2VJ93"/>
<organism evidence="4">
    <name type="scientific">Naegleria gruberi</name>
    <name type="common">Amoeba</name>
    <dbReference type="NCBI Taxonomy" id="5762"/>
    <lineage>
        <taxon>Eukaryota</taxon>
        <taxon>Discoba</taxon>
        <taxon>Heterolobosea</taxon>
        <taxon>Tetramitia</taxon>
        <taxon>Eutetramitia</taxon>
        <taxon>Vahlkampfiidae</taxon>
        <taxon>Naegleria</taxon>
    </lineage>
</organism>
<protein>
    <submittedName>
        <fullName evidence="3">Uncharacterized protein</fullName>
    </submittedName>
</protein>
<feature type="compositionally biased region" description="Low complexity" evidence="2">
    <location>
        <begin position="49"/>
        <end position="96"/>
    </location>
</feature>
<dbReference type="OMA" id="IMQENAM"/>